<feature type="region of interest" description="Disordered" evidence="1">
    <location>
        <begin position="64"/>
        <end position="100"/>
    </location>
</feature>
<reference evidence="3" key="1">
    <citation type="submission" date="2023-06" db="EMBL/GenBank/DDBJ databases">
        <title>Genome-scale phylogeny and comparative genomics of the fungal order Sordariales.</title>
        <authorList>
            <consortium name="Lawrence Berkeley National Laboratory"/>
            <person name="Hensen N."/>
            <person name="Bonometti L."/>
            <person name="Westerberg I."/>
            <person name="Brannstrom I.O."/>
            <person name="Guillou S."/>
            <person name="Cros-Aarteil S."/>
            <person name="Calhoun S."/>
            <person name="Haridas S."/>
            <person name="Kuo A."/>
            <person name="Mondo S."/>
            <person name="Pangilinan J."/>
            <person name="Riley R."/>
            <person name="Labutti K."/>
            <person name="Andreopoulos B."/>
            <person name="Lipzen A."/>
            <person name="Chen C."/>
            <person name="Yanf M."/>
            <person name="Daum C."/>
            <person name="Ng V."/>
            <person name="Clum A."/>
            <person name="Steindorff A."/>
            <person name="Ohm R."/>
            <person name="Martin F."/>
            <person name="Silar P."/>
            <person name="Natvig D."/>
            <person name="Lalanne C."/>
            <person name="Gautier V."/>
            <person name="Ament-Velasquez S.L."/>
            <person name="Kruys A."/>
            <person name="Hutchinson M.I."/>
            <person name="Powell A.J."/>
            <person name="Barry K."/>
            <person name="Miller A.N."/>
            <person name="Grigoriev I.V."/>
            <person name="Debuchy R."/>
            <person name="Gladieux P."/>
            <person name="Thoren M.H."/>
            <person name="Johannesson H."/>
        </authorList>
    </citation>
    <scope>NUCLEOTIDE SEQUENCE</scope>
    <source>
        <strain evidence="3">PSN4</strain>
    </source>
</reference>
<keyword evidence="2" id="KW-0472">Membrane</keyword>
<evidence type="ECO:0000256" key="1">
    <source>
        <dbReference type="SAM" id="MobiDB-lite"/>
    </source>
</evidence>
<feature type="transmembrane region" description="Helical" evidence="2">
    <location>
        <begin position="542"/>
        <end position="562"/>
    </location>
</feature>
<evidence type="ECO:0000256" key="2">
    <source>
        <dbReference type="SAM" id="Phobius"/>
    </source>
</evidence>
<dbReference type="EMBL" id="MU839843">
    <property type="protein sequence ID" value="KAK1751160.1"/>
    <property type="molecule type" value="Genomic_DNA"/>
</dbReference>
<organism evidence="3 4">
    <name type="scientific">Echria macrotheca</name>
    <dbReference type="NCBI Taxonomy" id="438768"/>
    <lineage>
        <taxon>Eukaryota</taxon>
        <taxon>Fungi</taxon>
        <taxon>Dikarya</taxon>
        <taxon>Ascomycota</taxon>
        <taxon>Pezizomycotina</taxon>
        <taxon>Sordariomycetes</taxon>
        <taxon>Sordariomycetidae</taxon>
        <taxon>Sordariales</taxon>
        <taxon>Schizotheciaceae</taxon>
        <taxon>Echria</taxon>
    </lineage>
</organism>
<dbReference type="Proteomes" id="UP001239445">
    <property type="component" value="Unassembled WGS sequence"/>
</dbReference>
<evidence type="ECO:0000313" key="3">
    <source>
        <dbReference type="EMBL" id="KAK1751160.1"/>
    </source>
</evidence>
<feature type="region of interest" description="Disordered" evidence="1">
    <location>
        <begin position="334"/>
        <end position="375"/>
    </location>
</feature>
<evidence type="ECO:0000313" key="4">
    <source>
        <dbReference type="Proteomes" id="UP001239445"/>
    </source>
</evidence>
<gene>
    <name evidence="3" type="ORF">QBC47DRAFT_352026</name>
</gene>
<feature type="transmembrane region" description="Helical" evidence="2">
    <location>
        <begin position="574"/>
        <end position="593"/>
    </location>
</feature>
<protein>
    <submittedName>
        <fullName evidence="3">Uncharacterized protein</fullName>
    </submittedName>
</protein>
<proteinExistence type="predicted"/>
<feature type="compositionally biased region" description="Polar residues" evidence="1">
    <location>
        <begin position="334"/>
        <end position="351"/>
    </location>
</feature>
<dbReference type="AlphaFoldDB" id="A0AAJ0B3S3"/>
<feature type="region of interest" description="Disordered" evidence="1">
    <location>
        <begin position="148"/>
        <end position="176"/>
    </location>
</feature>
<feature type="compositionally biased region" description="Low complexity" evidence="1">
    <location>
        <begin position="352"/>
        <end position="373"/>
    </location>
</feature>
<accession>A0AAJ0B3S3</accession>
<sequence>MAETPAQKIAVRFLRLRSERCRISADLHRLVMLLPSQIKEKVKLAMGQEKDRLFLLDRLLGPSEEHPEAVDKEPNLETVDEVGDDTVLSDKDSEDSDTDDEVQLTNLDSVADFLITGSPFEEFKRNLQKFLHPEHPTVTGQAPEVAVDRPNLQPPLDDASDQEHSGAQEGGMPEPDLKSIVDTGTRQETPVDYSISTYQVPLQMLSVWLWRTMCQRLTEIYHRQKTSIRVTLSRLEQGPTLPWVYKSNRLISLGLLVRRMSLRSWLSRIQRPRLKEGHRRIEWTCDCGVDLYADLRVPSGGSEHIDALALSLQSSAGSGPSTAGATTVGYIQQRSSGTSETLSNSDTTDCPSDSQSSSSSSSPASSVLGSVSVQPQPTGAVRPKYLALCVNTGGIYKTLAEVDTTGTASDAAGFEKMKQAYVATRGRRSRFGFLIKPVGIEFVQFTLWNLRHGYVSICNRPESIPPHTTAEYEYLPKPLDPLPPMPPEIFIHYLEHGEGGLNPARHDWLPRLPMRVGKRVIDGEEACYGWGLHVIEGPNREVVFWLMMATTVASVLACALWAQIKEDMQGATGLGGLIVALPPSVLAAFLFRLGSV</sequence>
<keyword evidence="4" id="KW-1185">Reference proteome</keyword>
<name>A0AAJ0B3S3_9PEZI</name>
<keyword evidence="2" id="KW-0812">Transmembrane</keyword>
<keyword evidence="2" id="KW-1133">Transmembrane helix</keyword>
<comment type="caution">
    <text evidence="3">The sequence shown here is derived from an EMBL/GenBank/DDBJ whole genome shotgun (WGS) entry which is preliminary data.</text>
</comment>
<feature type="compositionally biased region" description="Basic and acidic residues" evidence="1">
    <location>
        <begin position="64"/>
        <end position="75"/>
    </location>
</feature>